<comment type="caution">
    <text evidence="6">The sequence shown here is derived from an EMBL/GenBank/DDBJ whole genome shotgun (WGS) entry which is preliminary data.</text>
</comment>
<reference evidence="6 7" key="1">
    <citation type="submission" date="2020-08" db="EMBL/GenBank/DDBJ databases">
        <title>The genome sequence of type strain Novosphingobium piscinae KCTC 42194.</title>
        <authorList>
            <person name="Liu Y."/>
        </authorList>
    </citation>
    <scope>NUCLEOTIDE SEQUENCE [LARGE SCALE GENOMIC DNA]</scope>
    <source>
        <strain evidence="6 7">KCTC 42194</strain>
    </source>
</reference>
<organism evidence="6 7">
    <name type="scientific">Novosphingobium piscinae</name>
    <dbReference type="NCBI Taxonomy" id="1507448"/>
    <lineage>
        <taxon>Bacteria</taxon>
        <taxon>Pseudomonadati</taxon>
        <taxon>Pseudomonadota</taxon>
        <taxon>Alphaproteobacteria</taxon>
        <taxon>Sphingomonadales</taxon>
        <taxon>Sphingomonadaceae</taxon>
        <taxon>Novosphingobium</taxon>
    </lineage>
</organism>
<dbReference type="RefSeq" id="WP_185678988.1">
    <property type="nucleotide sequence ID" value="NZ_JACLAX010000006.1"/>
</dbReference>
<keyword evidence="7" id="KW-1185">Reference proteome</keyword>
<gene>
    <name evidence="6" type="ORF">H7F53_08105</name>
</gene>
<keyword evidence="2" id="KW-0697">Rotamase</keyword>
<sequence length="219" mass="23401">MNRRFVLAAAPLILLALTGAAKKPLPRKAPPPAPAAAPLGDLVRVTMVTELGPIELELDHAHAPLTVENFVRYVDARRFDGMTFYRAMRLAWGDQPNGLVQTGLQGDPRKLFKPVAHEPTTLTGLSHKAGALSMARLAPGTATADFSIMLSDLTGLDADPKSDNPDVQAGYAVFGRVVAGMDVVRRIWDAPLSPTKGEGVMKGQLLDPPVKVLTVRRAG</sequence>
<feature type="chain" id="PRO_5030745834" description="peptidylprolyl isomerase" evidence="4">
    <location>
        <begin position="22"/>
        <end position="219"/>
    </location>
</feature>
<dbReference type="InterPro" id="IPR002130">
    <property type="entry name" value="Cyclophilin-type_PPIase_dom"/>
</dbReference>
<keyword evidence="3 6" id="KW-0413">Isomerase</keyword>
<evidence type="ECO:0000313" key="6">
    <source>
        <dbReference type="EMBL" id="MBC2669103.1"/>
    </source>
</evidence>
<dbReference type="Pfam" id="PF00160">
    <property type="entry name" value="Pro_isomerase"/>
    <property type="match status" value="1"/>
</dbReference>
<feature type="signal peptide" evidence="4">
    <location>
        <begin position="1"/>
        <end position="21"/>
    </location>
</feature>
<dbReference type="EMBL" id="JACLAX010000006">
    <property type="protein sequence ID" value="MBC2669103.1"/>
    <property type="molecule type" value="Genomic_DNA"/>
</dbReference>
<evidence type="ECO:0000259" key="5">
    <source>
        <dbReference type="PROSITE" id="PS50072"/>
    </source>
</evidence>
<evidence type="ECO:0000256" key="2">
    <source>
        <dbReference type="ARBA" id="ARBA00023110"/>
    </source>
</evidence>
<dbReference type="InterPro" id="IPR029000">
    <property type="entry name" value="Cyclophilin-like_dom_sf"/>
</dbReference>
<dbReference type="AlphaFoldDB" id="A0A7X1KQ33"/>
<keyword evidence="4" id="KW-0732">Signal</keyword>
<evidence type="ECO:0000256" key="1">
    <source>
        <dbReference type="ARBA" id="ARBA00013194"/>
    </source>
</evidence>
<dbReference type="PROSITE" id="PS50072">
    <property type="entry name" value="CSA_PPIASE_2"/>
    <property type="match status" value="1"/>
</dbReference>
<protein>
    <recommendedName>
        <fullName evidence="1">peptidylprolyl isomerase</fullName>
        <ecNumber evidence="1">5.2.1.8</ecNumber>
    </recommendedName>
</protein>
<feature type="domain" description="PPIase cyclophilin-type" evidence="5">
    <location>
        <begin position="49"/>
        <end position="219"/>
    </location>
</feature>
<evidence type="ECO:0000256" key="4">
    <source>
        <dbReference type="SAM" id="SignalP"/>
    </source>
</evidence>
<evidence type="ECO:0000313" key="7">
    <source>
        <dbReference type="Proteomes" id="UP000551327"/>
    </source>
</evidence>
<dbReference type="GO" id="GO:0003755">
    <property type="term" value="F:peptidyl-prolyl cis-trans isomerase activity"/>
    <property type="evidence" value="ECO:0007669"/>
    <property type="project" value="UniProtKB-KW"/>
</dbReference>
<dbReference type="CDD" id="cd00317">
    <property type="entry name" value="cyclophilin"/>
    <property type="match status" value="1"/>
</dbReference>
<dbReference type="Proteomes" id="UP000551327">
    <property type="component" value="Unassembled WGS sequence"/>
</dbReference>
<accession>A0A7X1KQ33</accession>
<evidence type="ECO:0000256" key="3">
    <source>
        <dbReference type="ARBA" id="ARBA00023235"/>
    </source>
</evidence>
<dbReference type="SUPFAM" id="SSF50891">
    <property type="entry name" value="Cyclophilin-like"/>
    <property type="match status" value="1"/>
</dbReference>
<name>A0A7X1KQ33_9SPHN</name>
<proteinExistence type="predicted"/>
<dbReference type="InterPro" id="IPR044665">
    <property type="entry name" value="E_coli_cyclophilin_A-like"/>
</dbReference>
<dbReference type="PANTHER" id="PTHR43246">
    <property type="entry name" value="PEPTIDYL-PROLYL CIS-TRANS ISOMERASE CYP38, CHLOROPLASTIC"/>
    <property type="match status" value="1"/>
</dbReference>
<dbReference type="Gene3D" id="2.40.100.10">
    <property type="entry name" value="Cyclophilin-like"/>
    <property type="match status" value="1"/>
</dbReference>
<dbReference type="EC" id="5.2.1.8" evidence="1"/>